<dbReference type="PANTHER" id="PTHR43283:SF7">
    <property type="entry name" value="BETA-LACTAMASE-RELATED DOMAIN-CONTAINING PROTEIN"/>
    <property type="match status" value="1"/>
</dbReference>
<organism evidence="3 4">
    <name type="scientific">Neorhizobium galegae bv. officinalis</name>
    <dbReference type="NCBI Taxonomy" id="323656"/>
    <lineage>
        <taxon>Bacteria</taxon>
        <taxon>Pseudomonadati</taxon>
        <taxon>Pseudomonadota</taxon>
        <taxon>Alphaproteobacteria</taxon>
        <taxon>Hyphomicrobiales</taxon>
        <taxon>Rhizobiaceae</taxon>
        <taxon>Rhizobium/Agrobacterium group</taxon>
        <taxon>Neorhizobium</taxon>
    </lineage>
</organism>
<protein>
    <submittedName>
        <fullName evidence="3">Penicillin-binding protein, beta-lactamase class C</fullName>
    </submittedName>
</protein>
<dbReference type="Proteomes" id="UP000046176">
    <property type="component" value="Unassembled WGS sequence"/>
</dbReference>
<dbReference type="EMBL" id="CCRH01000009">
    <property type="protein sequence ID" value="CDZ36738.1"/>
    <property type="molecule type" value="Genomic_DNA"/>
</dbReference>
<dbReference type="PANTHER" id="PTHR43283">
    <property type="entry name" value="BETA-LACTAMASE-RELATED"/>
    <property type="match status" value="1"/>
</dbReference>
<feature type="transmembrane region" description="Helical" evidence="1">
    <location>
        <begin position="7"/>
        <end position="27"/>
    </location>
</feature>
<dbReference type="InterPro" id="IPR050789">
    <property type="entry name" value="Diverse_Enzym_Activities"/>
</dbReference>
<accession>A0A0T7FP21</accession>
<dbReference type="Pfam" id="PF00144">
    <property type="entry name" value="Beta-lactamase"/>
    <property type="match status" value="1"/>
</dbReference>
<feature type="domain" description="Beta-lactamase-related" evidence="2">
    <location>
        <begin position="163"/>
        <end position="434"/>
    </location>
</feature>
<reference evidence="3 4" key="1">
    <citation type="submission" date="2014-08" db="EMBL/GenBank/DDBJ databases">
        <authorList>
            <person name="Chen Y.-H."/>
        </authorList>
    </citation>
    <scope>NUCLEOTIDE SEQUENCE [LARGE SCALE GENOMIC DNA]</scope>
</reference>
<keyword evidence="1" id="KW-0472">Membrane</keyword>
<proteinExistence type="predicted"/>
<keyword evidence="1" id="KW-1133">Transmembrane helix</keyword>
<dbReference type="RefSeq" id="WP_046667689.1">
    <property type="nucleotide sequence ID" value="NZ_CCRH01000009.1"/>
</dbReference>
<dbReference type="SUPFAM" id="SSF56601">
    <property type="entry name" value="beta-lactamase/transpeptidase-like"/>
    <property type="match status" value="1"/>
</dbReference>
<name>A0A0T7FP21_NEOGA</name>
<dbReference type="OrthoDB" id="9814204at2"/>
<dbReference type="AlphaFoldDB" id="A0A0T7FP21"/>
<dbReference type="Gene3D" id="3.40.710.10">
    <property type="entry name" value="DD-peptidase/beta-lactamase superfamily"/>
    <property type="match status" value="1"/>
</dbReference>
<evidence type="ECO:0000256" key="1">
    <source>
        <dbReference type="SAM" id="Phobius"/>
    </source>
</evidence>
<dbReference type="InterPro" id="IPR001466">
    <property type="entry name" value="Beta-lactam-related"/>
</dbReference>
<dbReference type="InterPro" id="IPR012338">
    <property type="entry name" value="Beta-lactam/transpept-like"/>
</dbReference>
<sequence>MRLLVRFVKILCGVIVVGLIGLGIWLYTSPPELLRVGSGYSAKMVCSNVFLAGRDSSEVLAVDVQAPGHPLLKLMRVSVDRPEKRVHAALLGIFAGNDAVYREGLGCAVVPDGAPAVTVGIPVPAVTSVDPSTLWPGGGKVESDPSVARLLSDAGLAGPGLRAVVVVERGRIVGETYSTGFSKDTPLLGWSMTKTVNAAILGTLIRDGKLSLDDKGLFPQWQGNQRGDIRIADLAAMESGLAFNENYGAVADVTRMLYLEPDMANFAADQPLEADPGTRFGYSSGTAVMLSKIWMDRIGDRAAALSYPRNALFGPLGMQSAVMETDAAGTFVGSSYMYATARDWARIGLLLARDGVWDGNRILPPGFVTLMHQANATSNGRYSKMQTWLPGKNNPDIPADAFFLQGHDGQTITVIPSLDLVVVRLGLTPSWNRYDPTRLVAEVVKATTAP</sequence>
<evidence type="ECO:0000313" key="4">
    <source>
        <dbReference type="Proteomes" id="UP000046176"/>
    </source>
</evidence>
<evidence type="ECO:0000313" key="3">
    <source>
        <dbReference type="EMBL" id="CDZ36738.1"/>
    </source>
</evidence>
<gene>
    <name evidence="3" type="ORF">NGAL_HAMBI1145_34980</name>
</gene>
<keyword evidence="1" id="KW-0812">Transmembrane</keyword>
<evidence type="ECO:0000259" key="2">
    <source>
        <dbReference type="Pfam" id="PF00144"/>
    </source>
</evidence>